<protein>
    <submittedName>
        <fullName evidence="1">Uncharacterized protein</fullName>
    </submittedName>
</protein>
<dbReference type="AlphaFoldDB" id="A0A8H4XAA7"/>
<reference evidence="1" key="2">
    <citation type="submission" date="2020-05" db="EMBL/GenBank/DDBJ databases">
        <authorList>
            <person name="Kim H.-S."/>
            <person name="Proctor R.H."/>
            <person name="Brown D.W."/>
        </authorList>
    </citation>
    <scope>NUCLEOTIDE SEQUENCE</scope>
    <source>
        <strain evidence="1">NRRL 20472</strain>
    </source>
</reference>
<name>A0A8H4XAA7_9HYPO</name>
<dbReference type="Proteomes" id="UP000622797">
    <property type="component" value="Unassembled WGS sequence"/>
</dbReference>
<dbReference type="OrthoDB" id="5051651at2759"/>
<evidence type="ECO:0000313" key="1">
    <source>
        <dbReference type="EMBL" id="KAF4966826.1"/>
    </source>
</evidence>
<keyword evidence="2" id="KW-1185">Reference proteome</keyword>
<sequence length="283" mass="31913">MLKLDSHPQQLKAKTLPQLTEAMVILEESGRSLKRWHREAILDIPELEGCQYTHMCFQNPPLAAFTRTLRISFSATKLCAGHQELLLRSILTATGEEPLPVQPNLSRLGQEIQGAISEISDCIIEFIQLGRIPHLYIGVASFAALPYLMQVLDLKIARQSHPETQLTDQYHRLCLLTEAVKEYQGRYGGMEHFGSTIQFVITNFQLFTQHMPESVRVAGWQDVLVHNPSCYMRLALILEHCARTATIPTAQQLAGDIDGAWTIPTLQSLDTKQVDGVDHFTWL</sequence>
<organism evidence="1 2">
    <name type="scientific">Fusarium sarcochroum</name>
    <dbReference type="NCBI Taxonomy" id="1208366"/>
    <lineage>
        <taxon>Eukaryota</taxon>
        <taxon>Fungi</taxon>
        <taxon>Dikarya</taxon>
        <taxon>Ascomycota</taxon>
        <taxon>Pezizomycotina</taxon>
        <taxon>Sordariomycetes</taxon>
        <taxon>Hypocreomycetidae</taxon>
        <taxon>Hypocreales</taxon>
        <taxon>Nectriaceae</taxon>
        <taxon>Fusarium</taxon>
        <taxon>Fusarium lateritium species complex</taxon>
    </lineage>
</organism>
<dbReference type="EMBL" id="JABEXW010000268">
    <property type="protein sequence ID" value="KAF4966826.1"/>
    <property type="molecule type" value="Genomic_DNA"/>
</dbReference>
<accession>A0A8H4XAA7</accession>
<gene>
    <name evidence="1" type="ORF">FSARC_5541</name>
</gene>
<reference evidence="1" key="1">
    <citation type="journal article" date="2020" name="BMC Genomics">
        <title>Correction to: Identification and distribution of gene clusters required for synthesis of sphingolipid metabolism inhibitors in diverse species of the filamentous fungus Fusarium.</title>
        <authorList>
            <person name="Kim H.S."/>
            <person name="Lohmar J.M."/>
            <person name="Busman M."/>
            <person name="Brown D.W."/>
            <person name="Naumann T.A."/>
            <person name="Divon H.H."/>
            <person name="Lysoe E."/>
            <person name="Uhlig S."/>
            <person name="Proctor R.H."/>
        </authorList>
    </citation>
    <scope>NUCLEOTIDE SEQUENCE</scope>
    <source>
        <strain evidence="1">NRRL 20472</strain>
    </source>
</reference>
<proteinExistence type="predicted"/>
<comment type="caution">
    <text evidence="1">The sequence shown here is derived from an EMBL/GenBank/DDBJ whole genome shotgun (WGS) entry which is preliminary data.</text>
</comment>
<evidence type="ECO:0000313" key="2">
    <source>
        <dbReference type="Proteomes" id="UP000622797"/>
    </source>
</evidence>